<proteinExistence type="predicted"/>
<name>A0A1N7QBY0_9RHOB</name>
<sequence length="316" mass="35165">MIAWGPLQNPDWSKEVELCLAFAGAIEGADLSVARTRAASMVGGGSLSPISGEEKADTATPTAETDTQLTKYLARVGEENADMDKIVSDIVSDSAFTPASGPDRDALETAISNYARPIPASQAERNLRAYEALARINPENPTYKERAARYEQAIAAEREQLAKTARQLKSRLVRTTAEFDGSSWARHPSSPRYQDIRNYVTLYLLETASGQQTMELFFNYTSRNGWLFVESASINIDGETSQIPAGQWLRDNDTEIWEFAGIRGPIAETLARKIAESKRAVVRFNGQQFYDDYVVSDADKRIMREMLAMWDVISKE</sequence>
<evidence type="ECO:0000256" key="1">
    <source>
        <dbReference type="SAM" id="Coils"/>
    </source>
</evidence>
<dbReference type="STRING" id="453582.SAMN05421580_11545"/>
<keyword evidence="4" id="KW-1185">Reference proteome</keyword>
<evidence type="ECO:0000313" key="4">
    <source>
        <dbReference type="Proteomes" id="UP000186221"/>
    </source>
</evidence>
<gene>
    <name evidence="3" type="ORF">SAMN05421580_11545</name>
</gene>
<accession>A0A1N7QBY0</accession>
<keyword evidence="1" id="KW-0175">Coiled coil</keyword>
<dbReference type="Proteomes" id="UP000186221">
    <property type="component" value="Unassembled WGS sequence"/>
</dbReference>
<reference evidence="4" key="1">
    <citation type="submission" date="2017-01" db="EMBL/GenBank/DDBJ databases">
        <authorList>
            <person name="Varghese N."/>
            <person name="Submissions S."/>
        </authorList>
    </citation>
    <scope>NUCLEOTIDE SEQUENCE [LARGE SCALE GENOMIC DNA]</scope>
    <source>
        <strain evidence="4">DSM 19945</strain>
    </source>
</reference>
<protein>
    <submittedName>
        <fullName evidence="3">Uncharacterized protein</fullName>
    </submittedName>
</protein>
<feature type="coiled-coil region" evidence="1">
    <location>
        <begin position="147"/>
        <end position="178"/>
    </location>
</feature>
<dbReference type="EMBL" id="FTOG01000015">
    <property type="protein sequence ID" value="SIT20314.1"/>
    <property type="molecule type" value="Genomic_DNA"/>
</dbReference>
<organism evidence="3 4">
    <name type="scientific">Rhodobacter aestuarii</name>
    <dbReference type="NCBI Taxonomy" id="453582"/>
    <lineage>
        <taxon>Bacteria</taxon>
        <taxon>Pseudomonadati</taxon>
        <taxon>Pseudomonadota</taxon>
        <taxon>Alphaproteobacteria</taxon>
        <taxon>Rhodobacterales</taxon>
        <taxon>Rhodobacter group</taxon>
        <taxon>Rhodobacter</taxon>
    </lineage>
</organism>
<evidence type="ECO:0000256" key="2">
    <source>
        <dbReference type="SAM" id="MobiDB-lite"/>
    </source>
</evidence>
<dbReference type="AlphaFoldDB" id="A0A1N7QBY0"/>
<evidence type="ECO:0000313" key="3">
    <source>
        <dbReference type="EMBL" id="SIT20314.1"/>
    </source>
</evidence>
<feature type="region of interest" description="Disordered" evidence="2">
    <location>
        <begin position="43"/>
        <end position="64"/>
    </location>
</feature>